<organism evidence="1 2">
    <name type="scientific">Streptomyces hygroscopicus</name>
    <dbReference type="NCBI Taxonomy" id="1912"/>
    <lineage>
        <taxon>Bacteria</taxon>
        <taxon>Bacillati</taxon>
        <taxon>Actinomycetota</taxon>
        <taxon>Actinomycetes</taxon>
        <taxon>Kitasatosporales</taxon>
        <taxon>Streptomycetaceae</taxon>
        <taxon>Streptomyces</taxon>
        <taxon>Streptomyces violaceusniger group</taxon>
    </lineage>
</organism>
<evidence type="ECO:0000313" key="1">
    <source>
        <dbReference type="EMBL" id="GHJ34298.1"/>
    </source>
</evidence>
<comment type="caution">
    <text evidence="1">The sequence shown here is derived from an EMBL/GenBank/DDBJ whole genome shotgun (WGS) entry which is preliminary data.</text>
</comment>
<evidence type="ECO:0000313" key="2">
    <source>
        <dbReference type="Proteomes" id="UP001054854"/>
    </source>
</evidence>
<protein>
    <submittedName>
        <fullName evidence="1">Uncharacterized protein</fullName>
    </submittedName>
</protein>
<sequence>MTVIRHTPAELREQRARLLNESGLTYDELRDRAAVWALSLEQIDIWHTIQGIDYLLTGTTQPDTEETAS</sequence>
<dbReference type="Proteomes" id="UP001054854">
    <property type="component" value="Unassembled WGS sequence"/>
</dbReference>
<reference evidence="1" key="1">
    <citation type="submission" date="2024-05" db="EMBL/GenBank/DDBJ databases">
        <title>Whole genome shotgun sequence of Streptomyces hygroscopicus NBRC 113678.</title>
        <authorList>
            <person name="Komaki H."/>
            <person name="Tamura T."/>
        </authorList>
    </citation>
    <scope>NUCLEOTIDE SEQUENCE</scope>
    <source>
        <strain evidence="1">N11-34</strain>
    </source>
</reference>
<accession>A0ABQ3UG98</accession>
<gene>
    <name evidence="1" type="ORF">TPA0910_87310</name>
</gene>
<dbReference type="RefSeq" id="WP_236260115.1">
    <property type="nucleotide sequence ID" value="NZ_BNEK01000007.1"/>
</dbReference>
<keyword evidence="2" id="KW-1185">Reference proteome</keyword>
<name>A0ABQ3UG98_STRHY</name>
<proteinExistence type="predicted"/>
<dbReference type="EMBL" id="BNEK01000007">
    <property type="protein sequence ID" value="GHJ34298.1"/>
    <property type="molecule type" value="Genomic_DNA"/>
</dbReference>